<evidence type="ECO:0000256" key="6">
    <source>
        <dbReference type="ARBA" id="ARBA00022801"/>
    </source>
</evidence>
<dbReference type="PANTHER" id="PTHR12145:SF36">
    <property type="entry name" value="MANNAN ENDO-1,6-ALPHA-MANNOSIDASE DCW1"/>
    <property type="match status" value="1"/>
</dbReference>
<name>A0A8H3EUK1_9LECA</name>
<keyword evidence="9" id="KW-0326">Glycosidase</keyword>
<reference evidence="13" key="1">
    <citation type="submission" date="2021-03" db="EMBL/GenBank/DDBJ databases">
        <authorList>
            <person name="Tagirdzhanova G."/>
        </authorList>
    </citation>
    <scope>NUCLEOTIDE SEQUENCE</scope>
</reference>
<evidence type="ECO:0000256" key="4">
    <source>
        <dbReference type="ARBA" id="ARBA00012350"/>
    </source>
</evidence>
<evidence type="ECO:0000313" key="14">
    <source>
        <dbReference type="Proteomes" id="UP000664521"/>
    </source>
</evidence>
<dbReference type="SUPFAM" id="SSF143791">
    <property type="entry name" value="DUSP-like"/>
    <property type="match status" value="1"/>
</dbReference>
<dbReference type="PROSITE" id="PS00973">
    <property type="entry name" value="USP_2"/>
    <property type="match status" value="1"/>
</dbReference>
<dbReference type="GO" id="GO:0016052">
    <property type="term" value="P:carbohydrate catabolic process"/>
    <property type="evidence" value="ECO:0007669"/>
    <property type="project" value="InterPro"/>
</dbReference>
<feature type="compositionally biased region" description="Polar residues" evidence="10">
    <location>
        <begin position="365"/>
        <end position="378"/>
    </location>
</feature>
<feature type="compositionally biased region" description="Basic and acidic residues" evidence="10">
    <location>
        <begin position="1683"/>
        <end position="1707"/>
    </location>
</feature>
<feature type="compositionally biased region" description="Acidic residues" evidence="10">
    <location>
        <begin position="2218"/>
        <end position="2229"/>
    </location>
</feature>
<dbReference type="GO" id="GO:0012505">
    <property type="term" value="C:endomembrane system"/>
    <property type="evidence" value="ECO:0007669"/>
    <property type="project" value="UniProtKB-SubCell"/>
</dbReference>
<evidence type="ECO:0000256" key="3">
    <source>
        <dbReference type="ARBA" id="ARBA00009699"/>
    </source>
</evidence>
<evidence type="ECO:0000256" key="7">
    <source>
        <dbReference type="ARBA" id="ARBA00023136"/>
    </source>
</evidence>
<keyword evidence="8" id="KW-0325">Glycoprotein</keyword>
<dbReference type="SUPFAM" id="SSF54001">
    <property type="entry name" value="Cysteine proteinases"/>
    <property type="match status" value="1"/>
</dbReference>
<dbReference type="InterPro" id="IPR006615">
    <property type="entry name" value="Pept_C19_DUSP"/>
</dbReference>
<feature type="compositionally biased region" description="Basic residues" evidence="10">
    <location>
        <begin position="1766"/>
        <end position="1780"/>
    </location>
</feature>
<evidence type="ECO:0000256" key="5">
    <source>
        <dbReference type="ARBA" id="ARBA00022729"/>
    </source>
</evidence>
<dbReference type="PROSITE" id="PS50235">
    <property type="entry name" value="USP_3"/>
    <property type="match status" value="1"/>
</dbReference>
<dbReference type="EC" id="3.2.1.101" evidence="4"/>
<evidence type="ECO:0000256" key="10">
    <source>
        <dbReference type="SAM" id="MobiDB-lite"/>
    </source>
</evidence>
<dbReference type="InterPro" id="IPR014480">
    <property type="entry name" value="Mannan-1_6-alpha_mannosidase"/>
</dbReference>
<dbReference type="Pfam" id="PF00443">
    <property type="entry name" value="UCH"/>
    <property type="match status" value="1"/>
</dbReference>
<keyword evidence="5" id="KW-0732">Signal</keyword>
<dbReference type="GO" id="GO:0016579">
    <property type="term" value="P:protein deubiquitination"/>
    <property type="evidence" value="ECO:0007669"/>
    <property type="project" value="InterPro"/>
</dbReference>
<dbReference type="PANTHER" id="PTHR12145">
    <property type="entry name" value="MANNAN ENDO-1,6-ALPHA-MANNOSIDASE DCW1"/>
    <property type="match status" value="1"/>
</dbReference>
<dbReference type="Pfam" id="PF06337">
    <property type="entry name" value="DUSP"/>
    <property type="match status" value="1"/>
</dbReference>
<dbReference type="Gene3D" id="3.30.2230.10">
    <property type="entry name" value="DUSP-like"/>
    <property type="match status" value="1"/>
</dbReference>
<feature type="region of interest" description="Disordered" evidence="10">
    <location>
        <begin position="544"/>
        <end position="845"/>
    </location>
</feature>
<dbReference type="GO" id="GO:0008496">
    <property type="term" value="F:mannan endo-1,6-alpha-mannosidase activity"/>
    <property type="evidence" value="ECO:0007669"/>
    <property type="project" value="UniProtKB-EC"/>
</dbReference>
<dbReference type="InterPro" id="IPR028889">
    <property type="entry name" value="USP"/>
</dbReference>
<feature type="region of interest" description="Disordered" evidence="10">
    <location>
        <begin position="356"/>
        <end position="383"/>
    </location>
</feature>
<organism evidence="13 14">
    <name type="scientific">Heterodermia speciosa</name>
    <dbReference type="NCBI Taxonomy" id="116794"/>
    <lineage>
        <taxon>Eukaryota</taxon>
        <taxon>Fungi</taxon>
        <taxon>Dikarya</taxon>
        <taxon>Ascomycota</taxon>
        <taxon>Pezizomycotina</taxon>
        <taxon>Lecanoromycetes</taxon>
        <taxon>OSLEUM clade</taxon>
        <taxon>Lecanoromycetidae</taxon>
        <taxon>Caliciales</taxon>
        <taxon>Physciaceae</taxon>
        <taxon>Heterodermia</taxon>
    </lineage>
</organism>
<dbReference type="CDD" id="cd02674">
    <property type="entry name" value="Peptidase_C19R"/>
    <property type="match status" value="1"/>
</dbReference>
<dbReference type="GO" id="GO:0009272">
    <property type="term" value="P:fungal-type cell wall biogenesis"/>
    <property type="evidence" value="ECO:0007669"/>
    <property type="project" value="TreeGrafter"/>
</dbReference>
<dbReference type="InterPro" id="IPR008928">
    <property type="entry name" value="6-hairpin_glycosidase_sf"/>
</dbReference>
<proteinExistence type="inferred from homology"/>
<keyword evidence="6 13" id="KW-0378">Hydrolase</keyword>
<dbReference type="InterPro" id="IPR005198">
    <property type="entry name" value="Glyco_hydro_76"/>
</dbReference>
<dbReference type="InterPro" id="IPR018200">
    <property type="entry name" value="USP_CS"/>
</dbReference>
<feature type="region of interest" description="Disordered" evidence="10">
    <location>
        <begin position="1174"/>
        <end position="1201"/>
    </location>
</feature>
<dbReference type="PROSITE" id="PS00972">
    <property type="entry name" value="USP_1"/>
    <property type="match status" value="1"/>
</dbReference>
<feature type="region of interest" description="Disordered" evidence="10">
    <location>
        <begin position="1678"/>
        <end position="1790"/>
    </location>
</feature>
<dbReference type="Gene3D" id="3.90.70.10">
    <property type="entry name" value="Cysteine proteinases"/>
    <property type="match status" value="2"/>
</dbReference>
<dbReference type="PROSITE" id="PS51283">
    <property type="entry name" value="DUSP"/>
    <property type="match status" value="1"/>
</dbReference>
<dbReference type="EMBL" id="CAJPDS010000013">
    <property type="protein sequence ID" value="CAF9913766.1"/>
    <property type="molecule type" value="Genomic_DNA"/>
</dbReference>
<feature type="region of interest" description="Disordered" evidence="10">
    <location>
        <begin position="1603"/>
        <end position="1653"/>
    </location>
</feature>
<feature type="compositionally biased region" description="Polar residues" evidence="10">
    <location>
        <begin position="1751"/>
        <end position="1761"/>
    </location>
</feature>
<dbReference type="GO" id="GO:0004843">
    <property type="term" value="F:cysteine-type deubiquitinase activity"/>
    <property type="evidence" value="ECO:0007669"/>
    <property type="project" value="InterPro"/>
</dbReference>
<feature type="compositionally biased region" description="Polar residues" evidence="10">
    <location>
        <begin position="725"/>
        <end position="737"/>
    </location>
</feature>
<dbReference type="Proteomes" id="UP000664521">
    <property type="component" value="Unassembled WGS sequence"/>
</dbReference>
<dbReference type="InterPro" id="IPR038765">
    <property type="entry name" value="Papain-like_cys_pep_sf"/>
</dbReference>
<dbReference type="Gene3D" id="1.50.10.20">
    <property type="match status" value="1"/>
</dbReference>
<comment type="catalytic activity">
    <reaction evidence="1">
        <text>Random hydrolysis of (1-&gt;6)-alpha-D-mannosidic linkages in unbranched (1-&gt;6)-mannans.</text>
        <dbReference type="EC" id="3.2.1.101"/>
    </reaction>
</comment>
<feature type="compositionally biased region" description="Polar residues" evidence="10">
    <location>
        <begin position="671"/>
        <end position="687"/>
    </location>
</feature>
<feature type="region of interest" description="Disordered" evidence="10">
    <location>
        <begin position="2194"/>
        <end position="2246"/>
    </location>
</feature>
<feature type="compositionally biased region" description="Basic residues" evidence="10">
    <location>
        <begin position="763"/>
        <end position="777"/>
    </location>
</feature>
<evidence type="ECO:0000256" key="9">
    <source>
        <dbReference type="ARBA" id="ARBA00023295"/>
    </source>
</evidence>
<evidence type="ECO:0000259" key="12">
    <source>
        <dbReference type="PROSITE" id="PS51283"/>
    </source>
</evidence>
<dbReference type="CDD" id="cd02257">
    <property type="entry name" value="Peptidase_C19"/>
    <property type="match status" value="1"/>
</dbReference>
<feature type="compositionally biased region" description="Low complexity" evidence="10">
    <location>
        <begin position="638"/>
        <end position="658"/>
    </location>
</feature>
<dbReference type="InterPro" id="IPR001394">
    <property type="entry name" value="Peptidase_C19_UCH"/>
</dbReference>
<protein>
    <recommendedName>
        <fullName evidence="4">mannan endo-1,6-alpha-mannosidase</fullName>
        <ecNumber evidence="4">3.2.1.101</ecNumber>
    </recommendedName>
</protein>
<feature type="domain" description="USP" evidence="11">
    <location>
        <begin position="1209"/>
        <end position="2007"/>
    </location>
</feature>
<feature type="compositionally biased region" description="Polar residues" evidence="10">
    <location>
        <begin position="1176"/>
        <end position="1193"/>
    </location>
</feature>
<feature type="compositionally biased region" description="Low complexity" evidence="10">
    <location>
        <begin position="544"/>
        <end position="560"/>
    </location>
</feature>
<comment type="similarity">
    <text evidence="3">Belongs to the glycosyl hydrolase 76 family.</text>
</comment>
<dbReference type="InterPro" id="IPR035927">
    <property type="entry name" value="DUSP-like_sf"/>
</dbReference>
<dbReference type="OrthoDB" id="952271at2759"/>
<feature type="region of interest" description="Disordered" evidence="10">
    <location>
        <begin position="2023"/>
        <end position="2098"/>
    </location>
</feature>
<keyword evidence="7" id="KW-0472">Membrane</keyword>
<dbReference type="SUPFAM" id="SSF48208">
    <property type="entry name" value="Six-hairpin glycosidases"/>
    <property type="match status" value="1"/>
</dbReference>
<gene>
    <name evidence="13" type="primary">USP15</name>
    <name evidence="13" type="ORF">HETSPECPRED_001654</name>
</gene>
<feature type="domain" description="DUSP" evidence="12">
    <location>
        <begin position="845"/>
        <end position="969"/>
    </location>
</feature>
<evidence type="ECO:0000256" key="8">
    <source>
        <dbReference type="ARBA" id="ARBA00023180"/>
    </source>
</evidence>
<evidence type="ECO:0000256" key="1">
    <source>
        <dbReference type="ARBA" id="ARBA00001452"/>
    </source>
</evidence>
<dbReference type="FunFam" id="1.50.10.20:FF:000006">
    <property type="entry name" value="Mannan endo-1,6-alpha-mannosidase"/>
    <property type="match status" value="1"/>
</dbReference>
<evidence type="ECO:0000313" key="13">
    <source>
        <dbReference type="EMBL" id="CAF9913766.1"/>
    </source>
</evidence>
<comment type="caution">
    <text evidence="13">The sequence shown here is derived from an EMBL/GenBank/DDBJ whole genome shotgun (WGS) entry which is preliminary data.</text>
</comment>
<feature type="compositionally biased region" description="Low complexity" evidence="10">
    <location>
        <begin position="569"/>
        <end position="596"/>
    </location>
</feature>
<sequence>MSFYNGNQTGGVLGLLPGPYYWWEAGAMFGQMIEYWFYTGDDTYNDVVTEGLLAQIAPSNDFMPANQTKSEGNDDQAFWAFAALSAAELNFPDPPNTTSKNPPSWLGLAQAVFNEQVGRWDSKHCGGGLRWQIFSFNKGFDYKNSISNGGFFQLAARLARYTNNETYADWADKTWDWMVDSVLIDKNFRIFDGAFISDNCTTPSEIQWTYNAGTMLMGAANMYNYTNANSKWRKRLEQVLNASAVFFPSAYGGNIMVEVACETQGTCNNDQPSFKAYLARWMAATIQLAPFTREFILPKLKASGVGAAGQCSGAPRGNTMCGRKWFQKQWDNNQGVGEQMSALSVIQANLIQKVPGPVSLDKGGTSKSDPSAGTSDSDTPAGLPKLITRKITAGDKAGASILTGLTVGGLLDNATFDELEEHFIRDIPLYQVDAQAQKECLCPGGKGERVWEDLEGCAECLRLHGGVPIHASHTGPFDFLPTAYVKGISSAYCAQKTATIVWAEYASNYTLSHPVTIGTETGGTDLLKSKTAVSNYFTETSGSSPIISTGTGNAGTGSSSQASLAIEPSSTTRSSASGTAVAAASSTGGANTGSEAFTDTTSSHKKRRLSPAEDRKIQGSSLDPASDDLVLTQQQTLPSSPSPRNSSTQSSIISSTPRFIPPHLVVEGSRQGRSPTPEVSTGASSPSAAYAGLTLDPEGGGDVLSAESRNLVRRRGSLANKEKQSGQTLPDRSSSPATKRPAADMEGNLDGTTDGREPVKASMPRRKSSTQSNRHKREVSVDMLNNESESWADQNTLSTVPESGTTSMLDGAYQTPATSTSGSGSSEQGQSGLFPDSNIPSPPMLSIDEQISKVSQLVMAPLAEGQKGYVVSNKWLARVLSRSSDTEEAKKYHKDAAEGDVGPVDNTGINMVLDPTLSGLQDEKGDPYIPMRADLTMDEFTIFPQEAWNLIIKWYGLASGSAVVTRYCHNTSDNVDSENLQYELHPPIFTILKLPNQSEGLDTSLPSDKNSRPVKTLASRHEVFKTFLTRAKQLANIDVKVKVRIWKIFGGLGNAALDGMVTPDPSRANSPAPGLLPVADPGQHLVLDVDTFARLELDAQRELVDVKDETANEKYNGRSTMDLVGLRRDEVVVLEEQVQGPGGGEWVSDTVATMTNGIPGNVKKTGASVVKGNLLPGNSTASGRSSPAPSTGIMTRGRAQKSGRIRGTVGLGNLGNTCYMNSALQCLRSVEELAPYFITGKYKKELNMKNPLGHKGVLAKAYAGLLAEIYSESNKSSFSPRDFKNTVGRCMSMFSGYNQQDSQEFLGWLLSGLEEDLNRIKDKPYIEKPDSTAEMVNNPKALQELADKCWNIYKARNDSVISELFAGVYKSTVACPNCPKVSIIFDPFTTFTLQLPVENLWYHNVFYFPLYAPPVLVAVDVDKNASMTAVKERMAKKFERDPKKMMAVEIYKNKFFKVFDGSTSIAEERLTENDTIAVFEIEDTPTNWPPPTKLTQKKALSFHKYGQDEENTFGNDPSMSEKMLVAVHHRYPKPSASRFESKGVFGVPSFIILEPEEASDYDAILRKVLVNVQAMTTRDVLKAAKAIDAEDFDTVLMTTEEIDDPDSKVQTQSVDSEDGIVDVSMGDADEDTPAATKKKGKGPPSFLKPGKPIDPTLRNLFNIKVFPAGAGQTVPTGFNVLSEENKPYPDIVDRKPKQKLSTRDQVTRRLARLNSASSSDEDIPAPDVPPLSNGSGSDSENELPPVERLTQPDQYRQSRFSTKPTLTKRRLTTYSRKGKRSHIEETNESTTANDGLVRLGEAILLDWTSEAYDALFGGFDNSDEDIRGVESFRDLRVQNDPEFSERKRIRERRRKHGISLEDCLDEFVKPETLSENDAWYCPQCKAHRRATKTFELWKCPDILVIHLKRFSSGQARLRDKLDIFVDFPVEGLDLSSRIAFQEENKSAVYDLFAVDNHYGGLGGGHYTAFAKNYYDDRWYEYNDTVVHRTESQRVVTSAAYLLFYRRRSDKTLGGPFFERLLSSDGDNSAESEAGSRAPSPAGEGRRLDDSSRNGSSSAFPAAGAIHQAGGGGSTGGVQRTGVDDDLPAYGPPGPDEYVSTLESLETEEDEGIGMEHNEPFSAYYYHEPTWAFPDAERDYTERGPIKYYVDDIGRGDKSIDTWRDMPMAWRRSTSSTAVVPSSPSEGESQIHFVEASDDPGTTNGFAGLAGERAQDTTPVDEIEPDTLLEDDLRKRDNDGDAKIKMD</sequence>
<feature type="compositionally biased region" description="Low complexity" evidence="10">
    <location>
        <begin position="818"/>
        <end position="832"/>
    </location>
</feature>
<feature type="compositionally biased region" description="Basic and acidic residues" evidence="10">
    <location>
        <begin position="2230"/>
        <end position="2246"/>
    </location>
</feature>
<evidence type="ECO:0000256" key="2">
    <source>
        <dbReference type="ARBA" id="ARBA00004308"/>
    </source>
</evidence>
<accession>A0A8H3EUK1</accession>
<keyword evidence="14" id="KW-1185">Reference proteome</keyword>
<feature type="compositionally biased region" description="Polar residues" evidence="10">
    <location>
        <begin position="783"/>
        <end position="808"/>
    </location>
</feature>
<comment type="subcellular location">
    <subcellularLocation>
        <location evidence="2">Endomembrane system</location>
    </subcellularLocation>
</comment>
<dbReference type="Pfam" id="PF03663">
    <property type="entry name" value="Glyco_hydro_76"/>
    <property type="match status" value="1"/>
</dbReference>
<evidence type="ECO:0000259" key="11">
    <source>
        <dbReference type="PROSITE" id="PS50235"/>
    </source>
</evidence>